<proteinExistence type="predicted"/>
<keyword evidence="3" id="KW-1185">Reference proteome</keyword>
<evidence type="ECO:0000313" key="3">
    <source>
        <dbReference type="Proteomes" id="UP000675920"/>
    </source>
</evidence>
<feature type="chain" id="PRO_5034326541" evidence="2">
    <location>
        <begin position="24"/>
        <end position="149"/>
    </location>
</feature>
<organism evidence="3 4">
    <name type="scientific">Derxia gummosa DSM 723</name>
    <dbReference type="NCBI Taxonomy" id="1121388"/>
    <lineage>
        <taxon>Bacteria</taxon>
        <taxon>Pseudomonadati</taxon>
        <taxon>Pseudomonadota</taxon>
        <taxon>Betaproteobacteria</taxon>
        <taxon>Burkholderiales</taxon>
        <taxon>Alcaligenaceae</taxon>
        <taxon>Derxia</taxon>
    </lineage>
</organism>
<name>A0A8B6X620_9BURK</name>
<dbReference type="Proteomes" id="UP000675920">
    <property type="component" value="Unplaced"/>
</dbReference>
<dbReference type="RefSeq" id="WP_028312030.1">
    <property type="nucleotide sequence ID" value="NZ_AXWS01000014.1"/>
</dbReference>
<dbReference type="AlphaFoldDB" id="A0A8B6X620"/>
<feature type="signal peptide" evidence="2">
    <location>
        <begin position="1"/>
        <end position="23"/>
    </location>
</feature>
<feature type="region of interest" description="Disordered" evidence="1">
    <location>
        <begin position="61"/>
        <end position="99"/>
    </location>
</feature>
<accession>A0A8B6X620</accession>
<evidence type="ECO:0000256" key="2">
    <source>
        <dbReference type="SAM" id="SignalP"/>
    </source>
</evidence>
<keyword evidence="2" id="KW-0732">Signal</keyword>
<protein>
    <submittedName>
        <fullName evidence="4">Uncharacterized protein</fullName>
    </submittedName>
</protein>
<evidence type="ECO:0000313" key="4">
    <source>
        <dbReference type="RefSeq" id="WP_028312030.1"/>
    </source>
</evidence>
<evidence type="ECO:0000256" key="1">
    <source>
        <dbReference type="SAM" id="MobiDB-lite"/>
    </source>
</evidence>
<reference evidence="4" key="1">
    <citation type="submission" date="2025-08" db="UniProtKB">
        <authorList>
            <consortium name="RefSeq"/>
        </authorList>
    </citation>
    <scope>IDENTIFICATION</scope>
</reference>
<feature type="compositionally biased region" description="Low complexity" evidence="1">
    <location>
        <begin position="61"/>
        <end position="76"/>
    </location>
</feature>
<sequence>MNLLRRCLLLLLLVALPAQSVLAAAGWHCAVAWRAAAASGVTLAPHALHALASDVGMVEATAPTAHPHAHGKPAAASDTAGGAPDTPASGKPAPDAARGNAPCCATAVLPAGFVTPQPLPRSRAAAPGLPAAYLDPWLATPRKPPRLIA</sequence>